<feature type="domain" description="AMP-binding enzyme C-terminal" evidence="3">
    <location>
        <begin position="446"/>
        <end position="526"/>
    </location>
</feature>
<dbReference type="InterPro" id="IPR045851">
    <property type="entry name" value="AMP-bd_C_sf"/>
</dbReference>
<gene>
    <name evidence="4" type="ORF">EYW47_35265</name>
</gene>
<name>A0A4R5LZU6_9BURK</name>
<feature type="domain" description="AMP-dependent synthetase/ligase" evidence="2">
    <location>
        <begin position="22"/>
        <end position="383"/>
    </location>
</feature>
<evidence type="ECO:0000256" key="1">
    <source>
        <dbReference type="SAM" id="SignalP"/>
    </source>
</evidence>
<dbReference type="SUPFAM" id="SSF56801">
    <property type="entry name" value="Acetyl-CoA synthetase-like"/>
    <property type="match status" value="1"/>
</dbReference>
<evidence type="ECO:0000259" key="2">
    <source>
        <dbReference type="Pfam" id="PF00501"/>
    </source>
</evidence>
<dbReference type="Proteomes" id="UP000295722">
    <property type="component" value="Unassembled WGS sequence"/>
</dbReference>
<dbReference type="AlphaFoldDB" id="A0A4R5LZU6"/>
<organism evidence="4 5">
    <name type="scientific">Paraburkholderia silviterrae</name>
    <dbReference type="NCBI Taxonomy" id="2528715"/>
    <lineage>
        <taxon>Bacteria</taxon>
        <taxon>Pseudomonadati</taxon>
        <taxon>Pseudomonadota</taxon>
        <taxon>Betaproteobacteria</taxon>
        <taxon>Burkholderiales</taxon>
        <taxon>Burkholderiaceae</taxon>
        <taxon>Paraburkholderia</taxon>
    </lineage>
</organism>
<comment type="caution">
    <text evidence="4">The sequence shown here is derived from an EMBL/GenBank/DDBJ whole genome shotgun (WGS) entry which is preliminary data.</text>
</comment>
<dbReference type="GO" id="GO:0016878">
    <property type="term" value="F:acid-thiol ligase activity"/>
    <property type="evidence" value="ECO:0007669"/>
    <property type="project" value="UniProtKB-ARBA"/>
</dbReference>
<dbReference type="Pfam" id="PF13193">
    <property type="entry name" value="AMP-binding_C"/>
    <property type="match status" value="1"/>
</dbReference>
<dbReference type="InterPro" id="IPR042099">
    <property type="entry name" value="ANL_N_sf"/>
</dbReference>
<proteinExistence type="predicted"/>
<dbReference type="PANTHER" id="PTHR43767:SF1">
    <property type="entry name" value="NONRIBOSOMAL PEPTIDE SYNTHASE PES1 (EUROFUNG)-RELATED"/>
    <property type="match status" value="1"/>
</dbReference>
<dbReference type="Gene3D" id="3.30.300.30">
    <property type="match status" value="1"/>
</dbReference>
<sequence length="556" mass="59910">MPYPCALPSALPSAFPSVYAAFAASAARYPDHDFLVVLPQTAQIYGIDTQTLRYGVALARVDALAARYRAAGFGPGHRAGLMLENRPAFFLHWLALNALGVSVVPLSTELRAAELEYITGHSELDLAVAPSARHADLHAAAQAAQRSVTICEADADADAKAIPRAATAPRTHTPDADTECALLYTSGTTGRPKACVLPNEYFLLAGLWYNRIGGLCTLRPGVERLITPLPMTHMNAMAYSTMAMILAGGAIVALDRFHPRSWWEDVRAARATVIHYLGVMPAMLLGAPPGAHDREHSVRFGFGAGVDKTLHAPFETRFGIPLLEAWAMTETGAGAVVIANREPRNIGRSCFGKPEAALEVRIVGDDGQLAPAGEPGELLVRASGDSPRRGFFREYLKDAEATAAAWEGGWFHTGDIVRQDADGQMYFVDRKKNVIRRSGENISAVEVESVLRKHPCVADVAVAATPDAVRGDEVLACIVTREPLREAERTARAAELVQLCLAQLAYFKAPGFVAFVDALPLTGTQKVQRAALKDLARTLPGTPCCIDTRTMKKRQD</sequence>
<dbReference type="PROSITE" id="PS00455">
    <property type="entry name" value="AMP_BINDING"/>
    <property type="match status" value="1"/>
</dbReference>
<dbReference type="InterPro" id="IPR000873">
    <property type="entry name" value="AMP-dep_synth/lig_dom"/>
</dbReference>
<evidence type="ECO:0000313" key="4">
    <source>
        <dbReference type="EMBL" id="TDG18205.1"/>
    </source>
</evidence>
<evidence type="ECO:0000259" key="3">
    <source>
        <dbReference type="Pfam" id="PF13193"/>
    </source>
</evidence>
<dbReference type="PANTHER" id="PTHR43767">
    <property type="entry name" value="LONG-CHAIN-FATTY-ACID--COA LIGASE"/>
    <property type="match status" value="1"/>
</dbReference>
<feature type="signal peptide" evidence="1">
    <location>
        <begin position="1"/>
        <end position="20"/>
    </location>
</feature>
<dbReference type="InterPro" id="IPR050237">
    <property type="entry name" value="ATP-dep_AMP-bd_enzyme"/>
</dbReference>
<dbReference type="Gene3D" id="3.40.50.12780">
    <property type="entry name" value="N-terminal domain of ligase-like"/>
    <property type="match status" value="1"/>
</dbReference>
<evidence type="ECO:0000313" key="5">
    <source>
        <dbReference type="Proteomes" id="UP000295722"/>
    </source>
</evidence>
<keyword evidence="4" id="KW-0436">Ligase</keyword>
<reference evidence="4 5" key="1">
    <citation type="submission" date="2019-03" db="EMBL/GenBank/DDBJ databases">
        <title>Paraburkholderia sp. 4M-K11, isolated from subtropical forest soil.</title>
        <authorList>
            <person name="Gao Z.-H."/>
            <person name="Qiu L.-H."/>
        </authorList>
    </citation>
    <scope>NUCLEOTIDE SEQUENCE [LARGE SCALE GENOMIC DNA]</scope>
    <source>
        <strain evidence="4 5">4M-K11</strain>
    </source>
</reference>
<dbReference type="EMBL" id="SMRP01000034">
    <property type="protein sequence ID" value="TDG18205.1"/>
    <property type="molecule type" value="Genomic_DNA"/>
</dbReference>
<accession>A0A4R5LZU6</accession>
<dbReference type="RefSeq" id="WP_133199472.1">
    <property type="nucleotide sequence ID" value="NZ_JBHUCW010000013.1"/>
</dbReference>
<dbReference type="InterPro" id="IPR025110">
    <property type="entry name" value="AMP-bd_C"/>
</dbReference>
<keyword evidence="5" id="KW-1185">Reference proteome</keyword>
<keyword evidence="1" id="KW-0732">Signal</keyword>
<dbReference type="InterPro" id="IPR020845">
    <property type="entry name" value="AMP-binding_CS"/>
</dbReference>
<protein>
    <submittedName>
        <fullName evidence="4">ATP-dependent acyl-CoA ligase</fullName>
    </submittedName>
</protein>
<feature type="chain" id="PRO_5020492890" evidence="1">
    <location>
        <begin position="21"/>
        <end position="556"/>
    </location>
</feature>
<dbReference type="OrthoDB" id="9766486at2"/>
<dbReference type="Pfam" id="PF00501">
    <property type="entry name" value="AMP-binding"/>
    <property type="match status" value="1"/>
</dbReference>